<reference evidence="1 2" key="1">
    <citation type="journal article" date="2018" name="Nat. Ecol. Evol.">
        <title>Shark genomes provide insights into elasmobranch evolution and the origin of vertebrates.</title>
        <authorList>
            <person name="Hara Y"/>
            <person name="Yamaguchi K"/>
            <person name="Onimaru K"/>
            <person name="Kadota M"/>
            <person name="Koyanagi M"/>
            <person name="Keeley SD"/>
            <person name="Tatsumi K"/>
            <person name="Tanaka K"/>
            <person name="Motone F"/>
            <person name="Kageyama Y"/>
            <person name="Nozu R"/>
            <person name="Adachi N"/>
            <person name="Nishimura O"/>
            <person name="Nakagawa R"/>
            <person name="Tanegashima C"/>
            <person name="Kiyatake I"/>
            <person name="Matsumoto R"/>
            <person name="Murakumo K"/>
            <person name="Nishida K"/>
            <person name="Terakita A"/>
            <person name="Kuratani S"/>
            <person name="Sato K"/>
            <person name="Hyodo S Kuraku.S."/>
        </authorList>
    </citation>
    <scope>NUCLEOTIDE SEQUENCE [LARGE SCALE GENOMIC DNA]</scope>
</reference>
<name>A0A401QJG4_SCYTO</name>
<proteinExistence type="predicted"/>
<dbReference type="STRING" id="75743.A0A401QJG4"/>
<dbReference type="Proteomes" id="UP000288216">
    <property type="component" value="Unassembled WGS sequence"/>
</dbReference>
<feature type="non-terminal residue" evidence="1">
    <location>
        <position position="1"/>
    </location>
</feature>
<comment type="caution">
    <text evidence="1">The sequence shown here is derived from an EMBL/GenBank/DDBJ whole genome shotgun (WGS) entry which is preliminary data.</text>
</comment>
<protein>
    <submittedName>
        <fullName evidence="1">Uncharacterized protein</fullName>
    </submittedName>
</protein>
<evidence type="ECO:0000313" key="1">
    <source>
        <dbReference type="EMBL" id="GCB85515.1"/>
    </source>
</evidence>
<organism evidence="1 2">
    <name type="scientific">Scyliorhinus torazame</name>
    <name type="common">Cloudy catshark</name>
    <name type="synonym">Catulus torazame</name>
    <dbReference type="NCBI Taxonomy" id="75743"/>
    <lineage>
        <taxon>Eukaryota</taxon>
        <taxon>Metazoa</taxon>
        <taxon>Chordata</taxon>
        <taxon>Craniata</taxon>
        <taxon>Vertebrata</taxon>
        <taxon>Chondrichthyes</taxon>
        <taxon>Elasmobranchii</taxon>
        <taxon>Galeomorphii</taxon>
        <taxon>Galeoidea</taxon>
        <taxon>Carcharhiniformes</taxon>
        <taxon>Scyliorhinidae</taxon>
        <taxon>Scyliorhinus</taxon>
    </lineage>
</organism>
<dbReference type="AlphaFoldDB" id="A0A401QJG4"/>
<dbReference type="OrthoDB" id="9352561at2759"/>
<accession>A0A401QJG4</accession>
<dbReference type="EMBL" id="BFAA01167351">
    <property type="protein sequence ID" value="GCB85515.1"/>
    <property type="molecule type" value="Genomic_DNA"/>
</dbReference>
<gene>
    <name evidence="1" type="ORF">scyTo_0026183</name>
</gene>
<keyword evidence="2" id="KW-1185">Reference proteome</keyword>
<sequence>DQSVIIVNPCLGDKLLYNATDQLIASFEKAEEEPVQPVEWTAAEGDSFDKGLRLIIKHNKVCYFF</sequence>
<evidence type="ECO:0000313" key="2">
    <source>
        <dbReference type="Proteomes" id="UP000288216"/>
    </source>
</evidence>